<proteinExistence type="inferred from homology"/>
<dbReference type="SUPFAM" id="SSF50475">
    <property type="entry name" value="FMN-binding split barrel"/>
    <property type="match status" value="1"/>
</dbReference>
<comment type="caution">
    <text evidence="7">The sequence shown here is derived from an EMBL/GenBank/DDBJ whole genome shotgun (WGS) entry which is preliminary data.</text>
</comment>
<keyword evidence="5" id="KW-0560">Oxidoreductase</keyword>
<gene>
    <name evidence="7" type="ORF">HCJ93_28260</name>
</gene>
<evidence type="ECO:0000256" key="3">
    <source>
        <dbReference type="ARBA" id="ARBA00022630"/>
    </source>
</evidence>
<dbReference type="PANTHER" id="PTHR10851:SF0">
    <property type="entry name" value="PYRIDOXINE-5'-PHOSPHATE OXIDASE"/>
    <property type="match status" value="1"/>
</dbReference>
<dbReference type="Proteomes" id="UP000730591">
    <property type="component" value="Unassembled WGS sequence"/>
</dbReference>
<evidence type="ECO:0000256" key="1">
    <source>
        <dbReference type="ARBA" id="ARBA00001917"/>
    </source>
</evidence>
<keyword evidence="4" id="KW-0288">FMN</keyword>
<reference evidence="7 8" key="1">
    <citation type="submission" date="2020-03" db="EMBL/GenBank/DDBJ databases">
        <title>WGS of actinomycetes isolated from Thailand.</title>
        <authorList>
            <person name="Thawai C."/>
        </authorList>
    </citation>
    <scope>NUCLEOTIDE SEQUENCE [LARGE SCALE GENOMIC DNA]</scope>
    <source>
        <strain evidence="7 8">SBST2-5</strain>
    </source>
</reference>
<feature type="domain" description="Pyridoxine 5'-phosphate oxidase dimerisation C-terminal" evidence="6">
    <location>
        <begin position="17"/>
        <end position="60"/>
    </location>
</feature>
<name>A0ABX1AEG2_9ACTN</name>
<dbReference type="InterPro" id="IPR019576">
    <property type="entry name" value="Pyridoxamine_oxidase_dimer_C"/>
</dbReference>
<comment type="similarity">
    <text evidence="2">Belongs to the pyridoxamine 5'-phosphate oxidase family.</text>
</comment>
<evidence type="ECO:0000256" key="4">
    <source>
        <dbReference type="ARBA" id="ARBA00022643"/>
    </source>
</evidence>
<evidence type="ECO:0000313" key="7">
    <source>
        <dbReference type="EMBL" id="NJP53856.1"/>
    </source>
</evidence>
<dbReference type="RefSeq" id="WP_167998678.1">
    <property type="nucleotide sequence ID" value="NZ_JAATEM010000050.1"/>
</dbReference>
<organism evidence="7 8">
    <name type="scientific">Streptomyces composti</name>
    <dbReference type="NCBI Taxonomy" id="2720025"/>
    <lineage>
        <taxon>Bacteria</taxon>
        <taxon>Bacillati</taxon>
        <taxon>Actinomycetota</taxon>
        <taxon>Actinomycetes</taxon>
        <taxon>Kitasatosporales</taxon>
        <taxon>Streptomycetaceae</taxon>
        <taxon>Streptomyces</taxon>
    </lineage>
</organism>
<dbReference type="Pfam" id="PF10590">
    <property type="entry name" value="PNP_phzG_C"/>
    <property type="match status" value="1"/>
</dbReference>
<evidence type="ECO:0000259" key="6">
    <source>
        <dbReference type="Pfam" id="PF10590"/>
    </source>
</evidence>
<protein>
    <recommendedName>
        <fullName evidence="6">Pyridoxine 5'-phosphate oxidase dimerisation C-terminal domain-containing protein</fullName>
    </recommendedName>
</protein>
<dbReference type="PANTHER" id="PTHR10851">
    <property type="entry name" value="PYRIDOXINE-5-PHOSPHATE OXIDASE"/>
    <property type="match status" value="1"/>
</dbReference>
<dbReference type="EMBL" id="JAATEM010000050">
    <property type="protein sequence ID" value="NJP53856.1"/>
    <property type="molecule type" value="Genomic_DNA"/>
</dbReference>
<dbReference type="Gene3D" id="2.30.110.10">
    <property type="entry name" value="Electron Transport, Fmn-binding Protein, Chain A"/>
    <property type="match status" value="1"/>
</dbReference>
<accession>A0ABX1AEG2</accession>
<keyword evidence="3" id="KW-0285">Flavoprotein</keyword>
<evidence type="ECO:0000256" key="5">
    <source>
        <dbReference type="ARBA" id="ARBA00023002"/>
    </source>
</evidence>
<evidence type="ECO:0000313" key="8">
    <source>
        <dbReference type="Proteomes" id="UP000730591"/>
    </source>
</evidence>
<dbReference type="InterPro" id="IPR012349">
    <property type="entry name" value="Split_barrel_FMN-bd"/>
</dbReference>
<evidence type="ECO:0000256" key="2">
    <source>
        <dbReference type="ARBA" id="ARBA00007301"/>
    </source>
</evidence>
<sequence>MRLGTVHPGEVPCPPDWTLYAVSPTEVEFWQASPDRVHHRAVYRRDAAGAGGWSHEPMWP</sequence>
<dbReference type="InterPro" id="IPR000659">
    <property type="entry name" value="Pyridox_Oxase"/>
</dbReference>
<keyword evidence="8" id="KW-1185">Reference proteome</keyword>
<comment type="cofactor">
    <cofactor evidence="1">
        <name>FMN</name>
        <dbReference type="ChEBI" id="CHEBI:58210"/>
    </cofactor>
</comment>